<accession>A0A918DW52</accession>
<feature type="signal peptide" evidence="2">
    <location>
        <begin position="1"/>
        <end position="25"/>
    </location>
</feature>
<evidence type="ECO:0000313" key="3">
    <source>
        <dbReference type="EMBL" id="GGO87186.1"/>
    </source>
</evidence>
<evidence type="ECO:0000313" key="4">
    <source>
        <dbReference type="Proteomes" id="UP000641932"/>
    </source>
</evidence>
<evidence type="ECO:0000256" key="2">
    <source>
        <dbReference type="SAM" id="SignalP"/>
    </source>
</evidence>
<dbReference type="Proteomes" id="UP000641932">
    <property type="component" value="Unassembled WGS sequence"/>
</dbReference>
<evidence type="ECO:0008006" key="5">
    <source>
        <dbReference type="Google" id="ProtNLM"/>
    </source>
</evidence>
<keyword evidence="4" id="KW-1185">Reference proteome</keyword>
<dbReference type="EMBL" id="BMMS01000009">
    <property type="protein sequence ID" value="GGO87186.1"/>
    <property type="molecule type" value="Genomic_DNA"/>
</dbReference>
<dbReference type="AlphaFoldDB" id="A0A918DW52"/>
<sequence length="230" mass="22266">MSRSLRRGVLAASLVLAVAPLSACAASNDATTLQVHPDNPEASVGSIQVQNAVVIVPADGGPDAVSVSAALVNNGGRAQTLKSVTVQGQSQPLKLAGPNGKGGITVPANGQVVLLGGKDQASATLPGAAARARKDLGSFEKVTFTFSSTGEVPVDASVVPAEGYYEPFGPSPQAASGAPSESASPSGSASPGESSKPGKPGSSAEPGSGESGSSTPSAPPSPNPSQSASG</sequence>
<evidence type="ECO:0000256" key="1">
    <source>
        <dbReference type="SAM" id="MobiDB-lite"/>
    </source>
</evidence>
<feature type="chain" id="PRO_5038081734" description="DUF461 domain-containing protein" evidence="2">
    <location>
        <begin position="26"/>
        <end position="230"/>
    </location>
</feature>
<feature type="compositionally biased region" description="Low complexity" evidence="1">
    <location>
        <begin position="171"/>
        <end position="216"/>
    </location>
</feature>
<comment type="caution">
    <text evidence="3">The sequence shown here is derived from an EMBL/GenBank/DDBJ whole genome shotgun (WGS) entry which is preliminary data.</text>
</comment>
<reference evidence="3" key="2">
    <citation type="submission" date="2020-09" db="EMBL/GenBank/DDBJ databases">
        <authorList>
            <person name="Sun Q."/>
            <person name="Zhou Y."/>
        </authorList>
    </citation>
    <scope>NUCLEOTIDE SEQUENCE</scope>
    <source>
        <strain evidence="3">CGMCC 4.7201</strain>
    </source>
</reference>
<proteinExistence type="predicted"/>
<feature type="region of interest" description="Disordered" evidence="1">
    <location>
        <begin position="169"/>
        <end position="230"/>
    </location>
</feature>
<organism evidence="3 4">
    <name type="scientific">Wenjunlia tyrosinilytica</name>
    <dbReference type="NCBI Taxonomy" id="1544741"/>
    <lineage>
        <taxon>Bacteria</taxon>
        <taxon>Bacillati</taxon>
        <taxon>Actinomycetota</taxon>
        <taxon>Actinomycetes</taxon>
        <taxon>Kitasatosporales</taxon>
        <taxon>Streptomycetaceae</taxon>
        <taxon>Wenjunlia</taxon>
    </lineage>
</organism>
<reference evidence="3" key="1">
    <citation type="journal article" date="2014" name="Int. J. Syst. Evol. Microbiol.">
        <title>Complete genome sequence of Corynebacterium casei LMG S-19264T (=DSM 44701T), isolated from a smear-ripened cheese.</title>
        <authorList>
            <consortium name="US DOE Joint Genome Institute (JGI-PGF)"/>
            <person name="Walter F."/>
            <person name="Albersmeier A."/>
            <person name="Kalinowski J."/>
            <person name="Ruckert C."/>
        </authorList>
    </citation>
    <scope>NUCLEOTIDE SEQUENCE</scope>
    <source>
        <strain evidence="3">CGMCC 4.7201</strain>
    </source>
</reference>
<keyword evidence="2" id="KW-0732">Signal</keyword>
<gene>
    <name evidence="3" type="ORF">GCM10012280_25090</name>
</gene>
<protein>
    <recommendedName>
        <fullName evidence="5">DUF461 domain-containing protein</fullName>
    </recommendedName>
</protein>
<name>A0A918DW52_9ACTN</name>
<dbReference type="RefSeq" id="WP_189131681.1">
    <property type="nucleotide sequence ID" value="NZ_BMMS01000009.1"/>
</dbReference>